<keyword evidence="1" id="KW-0732">Signal</keyword>
<keyword evidence="3" id="KW-1185">Reference proteome</keyword>
<evidence type="ECO:0000256" key="1">
    <source>
        <dbReference type="SAM" id="SignalP"/>
    </source>
</evidence>
<reference evidence="2 3" key="1">
    <citation type="submission" date="2019-11" db="EMBL/GenBank/DDBJ databases">
        <title>Draft Genome Sequences of Six Type Strains of the Genus Massilia.</title>
        <authorList>
            <person name="Miess H."/>
            <person name="Frediansyah A."/>
            <person name="Goeker M."/>
            <person name="Gross H."/>
        </authorList>
    </citation>
    <scope>NUCLEOTIDE SEQUENCE [LARGE SCALE GENOMIC DNA]</scope>
    <source>
        <strain evidence="2 3">DSM 17513</strain>
    </source>
</reference>
<sequence>MNGTRTALLAIAWGFALSSAAATMLEPRTWPRVTDCPECMTVQFEELELRLPVAMMGRLFTFANAPGLHFLPPGGPRRALLLFATSREKVIGKYPAIDHATSARQFFDTLGSEEPYIPAYKAEGIERAIRYTKASKGKLHVYWIEAATGDTQYVQIVVDGSNTIYTLAGDVTPQWYDAVLSHLRIAPIP</sequence>
<name>A0A6I3XJ44_9BURK</name>
<evidence type="ECO:0000313" key="3">
    <source>
        <dbReference type="Proteomes" id="UP000431684"/>
    </source>
</evidence>
<dbReference type="Proteomes" id="UP000431684">
    <property type="component" value="Unassembled WGS sequence"/>
</dbReference>
<feature type="chain" id="PRO_5026088400" evidence="1">
    <location>
        <begin position="22"/>
        <end position="189"/>
    </location>
</feature>
<comment type="caution">
    <text evidence="2">The sequence shown here is derived from an EMBL/GenBank/DDBJ whole genome shotgun (WGS) entry which is preliminary data.</text>
</comment>
<organism evidence="2 3">
    <name type="scientific">Pseudoduganella dura</name>
    <dbReference type="NCBI Taxonomy" id="321982"/>
    <lineage>
        <taxon>Bacteria</taxon>
        <taxon>Pseudomonadati</taxon>
        <taxon>Pseudomonadota</taxon>
        <taxon>Betaproteobacteria</taxon>
        <taxon>Burkholderiales</taxon>
        <taxon>Oxalobacteraceae</taxon>
        <taxon>Telluria group</taxon>
        <taxon>Pseudoduganella</taxon>
    </lineage>
</organism>
<gene>
    <name evidence="2" type="ORF">GJV26_14705</name>
</gene>
<accession>A0A6I3XJ44</accession>
<feature type="signal peptide" evidence="1">
    <location>
        <begin position="1"/>
        <end position="21"/>
    </location>
</feature>
<proteinExistence type="predicted"/>
<dbReference type="OrthoDB" id="8810223at2"/>
<dbReference type="EMBL" id="WNWM01000002">
    <property type="protein sequence ID" value="MUI13701.1"/>
    <property type="molecule type" value="Genomic_DNA"/>
</dbReference>
<dbReference type="AlphaFoldDB" id="A0A6I3XJ44"/>
<protein>
    <submittedName>
        <fullName evidence="2">Uncharacterized protein</fullName>
    </submittedName>
</protein>
<dbReference type="RefSeq" id="WP_155709461.1">
    <property type="nucleotide sequence ID" value="NZ_BMWU01000001.1"/>
</dbReference>
<evidence type="ECO:0000313" key="2">
    <source>
        <dbReference type="EMBL" id="MUI13701.1"/>
    </source>
</evidence>